<comment type="function">
    <text evidence="4">Catalyzes the reduction of 1-pyrroline-5-carboxylate (PCA) to L-proline.</text>
</comment>
<feature type="domain" description="Pyrroline-5-carboxylate reductase dimerisation" evidence="7">
    <location>
        <begin position="157"/>
        <end position="262"/>
    </location>
</feature>
<keyword evidence="9" id="KW-1185">Reference proteome</keyword>
<evidence type="ECO:0000256" key="2">
    <source>
        <dbReference type="ARBA" id="ARBA00022857"/>
    </source>
</evidence>
<name>A0ABT0A8D2_9SPHN</name>
<accession>A0ABT0A8D2</accession>
<comment type="similarity">
    <text evidence="1 4">Belongs to the pyrroline-5-carboxylate reductase family.</text>
</comment>
<keyword evidence="3 4" id="KW-0560">Oxidoreductase</keyword>
<evidence type="ECO:0000313" key="8">
    <source>
        <dbReference type="EMBL" id="MCJ1959450.1"/>
    </source>
</evidence>
<dbReference type="Gene3D" id="3.40.50.720">
    <property type="entry name" value="NAD(P)-binding Rossmann-like Domain"/>
    <property type="match status" value="1"/>
</dbReference>
<dbReference type="EC" id="1.5.1.2" evidence="4 5"/>
<dbReference type="Proteomes" id="UP001162802">
    <property type="component" value="Unassembled WGS sequence"/>
</dbReference>
<dbReference type="InterPro" id="IPR000304">
    <property type="entry name" value="Pyrroline-COOH_reductase"/>
</dbReference>
<dbReference type="Pfam" id="PF03807">
    <property type="entry name" value="F420_oxidored"/>
    <property type="match status" value="1"/>
</dbReference>
<evidence type="ECO:0000259" key="7">
    <source>
        <dbReference type="Pfam" id="PF14748"/>
    </source>
</evidence>
<keyword evidence="4" id="KW-0028">Amino-acid biosynthesis</keyword>
<evidence type="ECO:0000256" key="1">
    <source>
        <dbReference type="ARBA" id="ARBA00005525"/>
    </source>
</evidence>
<dbReference type="SUPFAM" id="SSF51735">
    <property type="entry name" value="NAD(P)-binding Rossmann-fold domains"/>
    <property type="match status" value="1"/>
</dbReference>
<gene>
    <name evidence="4 8" type="primary">proC</name>
    <name evidence="8" type="ORF">MTR65_01980</name>
</gene>
<keyword evidence="4" id="KW-0641">Proline biosynthesis</keyword>
<reference evidence="8" key="1">
    <citation type="submission" date="2022-03" db="EMBL/GenBank/DDBJ databases">
        <title>Identification of a novel bacterium isolated from mangrove sediments.</title>
        <authorList>
            <person name="Pan X."/>
        </authorList>
    </citation>
    <scope>NUCLEOTIDE SEQUENCE</scope>
    <source>
        <strain evidence="8">B2637</strain>
    </source>
</reference>
<evidence type="ECO:0000256" key="3">
    <source>
        <dbReference type="ARBA" id="ARBA00023002"/>
    </source>
</evidence>
<evidence type="ECO:0000259" key="6">
    <source>
        <dbReference type="Pfam" id="PF03807"/>
    </source>
</evidence>
<dbReference type="HAMAP" id="MF_01925">
    <property type="entry name" value="P5C_reductase"/>
    <property type="match status" value="1"/>
</dbReference>
<dbReference type="Gene3D" id="1.10.3730.10">
    <property type="entry name" value="ProC C-terminal domain-like"/>
    <property type="match status" value="1"/>
</dbReference>
<proteinExistence type="inferred from homology"/>
<dbReference type="GO" id="GO:0004735">
    <property type="term" value="F:pyrroline-5-carboxylate reductase activity"/>
    <property type="evidence" value="ECO:0007669"/>
    <property type="project" value="UniProtKB-EC"/>
</dbReference>
<dbReference type="SUPFAM" id="SSF48179">
    <property type="entry name" value="6-phosphogluconate dehydrogenase C-terminal domain-like"/>
    <property type="match status" value="1"/>
</dbReference>
<dbReference type="NCBIfam" id="TIGR00112">
    <property type="entry name" value="proC"/>
    <property type="match status" value="1"/>
</dbReference>
<comment type="pathway">
    <text evidence="4">Amino-acid biosynthesis; L-proline biosynthesis; L-proline from L-glutamate 5-semialdehyde: step 1/1.</text>
</comment>
<evidence type="ECO:0000256" key="4">
    <source>
        <dbReference type="HAMAP-Rule" id="MF_01925"/>
    </source>
</evidence>
<dbReference type="InterPro" id="IPR028939">
    <property type="entry name" value="P5C_Rdtase_cat_N"/>
</dbReference>
<feature type="domain" description="Pyrroline-5-carboxylate reductase catalytic N-terminal" evidence="6">
    <location>
        <begin position="8"/>
        <end position="94"/>
    </location>
</feature>
<dbReference type="EMBL" id="JALHAT010000002">
    <property type="protein sequence ID" value="MCJ1959450.1"/>
    <property type="molecule type" value="Genomic_DNA"/>
</dbReference>
<comment type="subcellular location">
    <subcellularLocation>
        <location evidence="4">Cytoplasm</location>
    </subcellularLocation>
</comment>
<dbReference type="PANTHER" id="PTHR11645">
    <property type="entry name" value="PYRROLINE-5-CARBOXYLATE REDUCTASE"/>
    <property type="match status" value="1"/>
</dbReference>
<dbReference type="RefSeq" id="WP_243796629.1">
    <property type="nucleotide sequence ID" value="NZ_JALHAT010000002.1"/>
</dbReference>
<dbReference type="PIRSF" id="PIRSF000193">
    <property type="entry name" value="Pyrrol-5-carb_rd"/>
    <property type="match status" value="1"/>
</dbReference>
<organism evidence="8 9">
    <name type="scientific">Novosphingobium mangrovi</name>
    <name type="common">ex Hu et al. 2023</name>
    <dbReference type="NCBI Taxonomy" id="2930094"/>
    <lineage>
        <taxon>Bacteria</taxon>
        <taxon>Pseudomonadati</taxon>
        <taxon>Pseudomonadota</taxon>
        <taxon>Alphaproteobacteria</taxon>
        <taxon>Sphingomonadales</taxon>
        <taxon>Sphingomonadaceae</taxon>
        <taxon>Novosphingobium</taxon>
    </lineage>
</organism>
<keyword evidence="2 4" id="KW-0521">NADP</keyword>
<sequence>MANFESILIYGCGNMAGAMLDGWLAGGIPASTFTVYNRTPKPVPEGVEQVNEVPTGRDFDAVMIGVKPQVLPTVLDTMEPLVGPGTTVFSILAGNELASLAAQFPRAHAVLRIMPNLACALGKSPIALGSSGLGEEEKAEITKLMEPLGTPEWLEDEEQFHAVTALAGSGPAYVYRFIDALAKGAAELGVEPGTAQRLATAMVEGAASLASASPLTAGELADKVASPGGTTRAGMNVLDEDGAVNALMLATLTAARNRSAEMAEEARAKD</sequence>
<evidence type="ECO:0000313" key="9">
    <source>
        <dbReference type="Proteomes" id="UP001162802"/>
    </source>
</evidence>
<dbReference type="Pfam" id="PF14748">
    <property type="entry name" value="P5CR_dimer"/>
    <property type="match status" value="1"/>
</dbReference>
<comment type="catalytic activity">
    <reaction evidence="4">
        <text>L-proline + NADP(+) = (S)-1-pyrroline-5-carboxylate + NADPH + 2 H(+)</text>
        <dbReference type="Rhea" id="RHEA:14109"/>
        <dbReference type="ChEBI" id="CHEBI:15378"/>
        <dbReference type="ChEBI" id="CHEBI:17388"/>
        <dbReference type="ChEBI" id="CHEBI:57783"/>
        <dbReference type="ChEBI" id="CHEBI:58349"/>
        <dbReference type="ChEBI" id="CHEBI:60039"/>
        <dbReference type="EC" id="1.5.1.2"/>
    </reaction>
</comment>
<dbReference type="InterPro" id="IPR029036">
    <property type="entry name" value="P5CR_dimer"/>
</dbReference>
<comment type="catalytic activity">
    <reaction evidence="4">
        <text>L-proline + NAD(+) = (S)-1-pyrroline-5-carboxylate + NADH + 2 H(+)</text>
        <dbReference type="Rhea" id="RHEA:14105"/>
        <dbReference type="ChEBI" id="CHEBI:15378"/>
        <dbReference type="ChEBI" id="CHEBI:17388"/>
        <dbReference type="ChEBI" id="CHEBI:57540"/>
        <dbReference type="ChEBI" id="CHEBI:57945"/>
        <dbReference type="ChEBI" id="CHEBI:60039"/>
        <dbReference type="EC" id="1.5.1.2"/>
    </reaction>
</comment>
<dbReference type="InterPro" id="IPR036291">
    <property type="entry name" value="NAD(P)-bd_dom_sf"/>
</dbReference>
<dbReference type="InterPro" id="IPR008927">
    <property type="entry name" value="6-PGluconate_DH-like_C_sf"/>
</dbReference>
<protein>
    <recommendedName>
        <fullName evidence="4 5">Pyrroline-5-carboxylate reductase</fullName>
        <shortName evidence="4">P5C reductase</shortName>
        <shortName evidence="4">P5CR</shortName>
        <ecNumber evidence="4 5">1.5.1.2</ecNumber>
    </recommendedName>
    <alternativeName>
        <fullName evidence="4">PCA reductase</fullName>
    </alternativeName>
</protein>
<comment type="caution">
    <text evidence="8">The sequence shown here is derived from an EMBL/GenBank/DDBJ whole genome shotgun (WGS) entry which is preliminary data.</text>
</comment>
<keyword evidence="4" id="KW-0963">Cytoplasm</keyword>
<dbReference type="PANTHER" id="PTHR11645:SF0">
    <property type="entry name" value="PYRROLINE-5-CARBOXYLATE REDUCTASE 3"/>
    <property type="match status" value="1"/>
</dbReference>
<evidence type="ECO:0000256" key="5">
    <source>
        <dbReference type="NCBIfam" id="TIGR00112"/>
    </source>
</evidence>